<dbReference type="AlphaFoldDB" id="A0A841QA85"/>
<evidence type="ECO:0000313" key="1">
    <source>
        <dbReference type="EMBL" id="MBB6455431.1"/>
    </source>
</evidence>
<dbReference type="PANTHER" id="PTHR35276">
    <property type="entry name" value="S-ADENOSYL-L-METHIONINE-DEPENDENT METHYLTRANSFERASES SUPERFAMILY PROTEIN"/>
    <property type="match status" value="1"/>
</dbReference>
<dbReference type="RefSeq" id="WP_174498038.1">
    <property type="nucleotide sequence ID" value="NZ_CADDWK010000029.1"/>
</dbReference>
<keyword evidence="2" id="KW-1185">Reference proteome</keyword>
<accession>A0A841QA85</accession>
<reference evidence="1 2" key="1">
    <citation type="submission" date="2020-08" db="EMBL/GenBank/DDBJ databases">
        <title>Genomic Encyclopedia of Type Strains, Phase IV (KMG-IV): sequencing the most valuable type-strain genomes for metagenomic binning, comparative biology and taxonomic classification.</title>
        <authorList>
            <person name="Goeker M."/>
        </authorList>
    </citation>
    <scope>NUCLEOTIDE SEQUENCE [LARGE SCALE GENOMIC DNA]</scope>
    <source>
        <strain evidence="1 2">DSM 19612</strain>
    </source>
</reference>
<evidence type="ECO:0000313" key="2">
    <source>
        <dbReference type="Proteomes" id="UP000581688"/>
    </source>
</evidence>
<comment type="caution">
    <text evidence="1">The sequence shown here is derived from an EMBL/GenBank/DDBJ whole genome shotgun (WGS) entry which is preliminary data.</text>
</comment>
<proteinExistence type="predicted"/>
<dbReference type="Proteomes" id="UP000581688">
    <property type="component" value="Unassembled WGS sequence"/>
</dbReference>
<sequence>MKLQRVIPYSHTLLSQSVQPGDFVVDGTAGNGHDTLMLANLVEEEGHVLAFDIQQQAIENTKALLKENRVNNVTLIQESHESLENHLPEKMNKNISGAIFNLGYLPGSDKSIITKPSSTIKAIDTLLRHLRVGKLIILVVYYGHEGGLEEKNKVMDYLKDLDQKYFSVLQYGFLNQKNNPPFILAIERTRG</sequence>
<dbReference type="Pfam" id="PF06962">
    <property type="entry name" value="rRNA_methylase"/>
    <property type="match status" value="1"/>
</dbReference>
<name>A0A841QA85_9BACI</name>
<keyword evidence="1" id="KW-0808">Transferase</keyword>
<dbReference type="GO" id="GO:0008168">
    <property type="term" value="F:methyltransferase activity"/>
    <property type="evidence" value="ECO:0007669"/>
    <property type="project" value="UniProtKB-KW"/>
</dbReference>
<protein>
    <submittedName>
        <fullName evidence="1">tRNA G37 N-methylase Trm5</fullName>
    </submittedName>
</protein>
<dbReference type="SUPFAM" id="SSF53335">
    <property type="entry name" value="S-adenosyl-L-methionine-dependent methyltransferases"/>
    <property type="match status" value="1"/>
</dbReference>
<dbReference type="Gene3D" id="3.40.50.150">
    <property type="entry name" value="Vaccinia Virus protein VP39"/>
    <property type="match status" value="1"/>
</dbReference>
<dbReference type="PANTHER" id="PTHR35276:SF1">
    <property type="entry name" value="TRNA (MNM(5)S(2)U34)-METHYLTRANSFERASE, CHLOROPLASTIC"/>
    <property type="match status" value="1"/>
</dbReference>
<dbReference type="GO" id="GO:0032259">
    <property type="term" value="P:methylation"/>
    <property type="evidence" value="ECO:0007669"/>
    <property type="project" value="UniProtKB-KW"/>
</dbReference>
<dbReference type="EMBL" id="JACHGH010000023">
    <property type="protein sequence ID" value="MBB6455431.1"/>
    <property type="molecule type" value="Genomic_DNA"/>
</dbReference>
<dbReference type="InterPro" id="IPR010719">
    <property type="entry name" value="MnmM_MeTrfase"/>
</dbReference>
<organism evidence="1 2">
    <name type="scientific">Salirhabdus euzebyi</name>
    <dbReference type="NCBI Taxonomy" id="394506"/>
    <lineage>
        <taxon>Bacteria</taxon>
        <taxon>Bacillati</taxon>
        <taxon>Bacillota</taxon>
        <taxon>Bacilli</taxon>
        <taxon>Bacillales</taxon>
        <taxon>Bacillaceae</taxon>
        <taxon>Salirhabdus</taxon>
    </lineage>
</organism>
<dbReference type="CDD" id="cd02440">
    <property type="entry name" value="AdoMet_MTases"/>
    <property type="match status" value="1"/>
</dbReference>
<dbReference type="InterPro" id="IPR029063">
    <property type="entry name" value="SAM-dependent_MTases_sf"/>
</dbReference>
<keyword evidence="1" id="KW-0489">Methyltransferase</keyword>
<gene>
    <name evidence="1" type="ORF">HNQ94_003931</name>
</gene>